<dbReference type="InterPro" id="IPR039425">
    <property type="entry name" value="RNA_pol_sigma-70-like"/>
</dbReference>
<keyword evidence="2" id="KW-0805">Transcription regulation</keyword>
<dbReference type="InterPro" id="IPR013324">
    <property type="entry name" value="RNA_pol_sigma_r3/r4-like"/>
</dbReference>
<dbReference type="InterPro" id="IPR014284">
    <property type="entry name" value="RNA_pol_sigma-70_dom"/>
</dbReference>
<evidence type="ECO:0000256" key="3">
    <source>
        <dbReference type="ARBA" id="ARBA00023082"/>
    </source>
</evidence>
<dbReference type="InterPro" id="IPR013249">
    <property type="entry name" value="RNA_pol_sigma70_r4_t2"/>
</dbReference>
<dbReference type="Gene3D" id="1.10.1740.10">
    <property type="match status" value="1"/>
</dbReference>
<dbReference type="PANTHER" id="PTHR43133">
    <property type="entry name" value="RNA POLYMERASE ECF-TYPE SIGMA FACTO"/>
    <property type="match status" value="1"/>
</dbReference>
<evidence type="ECO:0000313" key="8">
    <source>
        <dbReference type="Proteomes" id="UP000184462"/>
    </source>
</evidence>
<sequence length="171" mass="20243">MKLHKQSVCFESVFKSVHQNWAKPLYNFIYYKFGDPNKADDMVQEAFIKLWEKCKEVPQEKAKSFLFTVANNASLNMVKHQKVVLKYNKNHPNYDKTNLSPEYLLEEEEFKKKLTNAINELKPDLRTCFLMHRVDGKKYREIAEILEVSQKTVEKRMSHALKSLREQIDGI</sequence>
<comment type="similarity">
    <text evidence="1">Belongs to the sigma-70 factor family. ECF subfamily.</text>
</comment>
<dbReference type="InterPro" id="IPR013325">
    <property type="entry name" value="RNA_pol_sigma_r2"/>
</dbReference>
<reference evidence="7 8" key="1">
    <citation type="submission" date="2016-11" db="EMBL/GenBank/DDBJ databases">
        <authorList>
            <person name="Jaros S."/>
            <person name="Januszkiewicz K."/>
            <person name="Wedrychowicz H."/>
        </authorList>
    </citation>
    <scope>NUCLEOTIDE SEQUENCE [LARGE SCALE GENOMIC DNA]</scope>
    <source>
        <strain evidence="7 8">DSM 25661</strain>
    </source>
</reference>
<dbReference type="NCBIfam" id="TIGR02937">
    <property type="entry name" value="sigma70-ECF"/>
    <property type="match status" value="1"/>
</dbReference>
<dbReference type="EMBL" id="FQTW01000001">
    <property type="protein sequence ID" value="SHE29185.1"/>
    <property type="molecule type" value="Genomic_DNA"/>
</dbReference>
<organism evidence="7 8">
    <name type="scientific">Psychroflexus salarius</name>
    <dbReference type="NCBI Taxonomy" id="1155689"/>
    <lineage>
        <taxon>Bacteria</taxon>
        <taxon>Pseudomonadati</taxon>
        <taxon>Bacteroidota</taxon>
        <taxon>Flavobacteriia</taxon>
        <taxon>Flavobacteriales</taxon>
        <taxon>Flavobacteriaceae</taxon>
        <taxon>Psychroflexus</taxon>
    </lineage>
</organism>
<feature type="domain" description="RNA polymerase sigma-70 region 2" evidence="5">
    <location>
        <begin position="22"/>
        <end position="82"/>
    </location>
</feature>
<evidence type="ECO:0000259" key="5">
    <source>
        <dbReference type="Pfam" id="PF04542"/>
    </source>
</evidence>
<proteinExistence type="inferred from homology"/>
<keyword evidence="3" id="KW-0731">Sigma factor</keyword>
<dbReference type="GO" id="GO:0003677">
    <property type="term" value="F:DNA binding"/>
    <property type="evidence" value="ECO:0007669"/>
    <property type="project" value="InterPro"/>
</dbReference>
<evidence type="ECO:0000256" key="4">
    <source>
        <dbReference type="ARBA" id="ARBA00023163"/>
    </source>
</evidence>
<dbReference type="PANTHER" id="PTHR43133:SF46">
    <property type="entry name" value="RNA POLYMERASE SIGMA-70 FACTOR ECF SUBFAMILY"/>
    <property type="match status" value="1"/>
</dbReference>
<dbReference type="SUPFAM" id="SSF88659">
    <property type="entry name" value="Sigma3 and sigma4 domains of RNA polymerase sigma factors"/>
    <property type="match status" value="1"/>
</dbReference>
<protein>
    <submittedName>
        <fullName evidence="7">RNA polymerase sigma-70 factor, ECF subfamily</fullName>
    </submittedName>
</protein>
<dbReference type="Pfam" id="PF08281">
    <property type="entry name" value="Sigma70_r4_2"/>
    <property type="match status" value="1"/>
</dbReference>
<dbReference type="InterPro" id="IPR036388">
    <property type="entry name" value="WH-like_DNA-bd_sf"/>
</dbReference>
<evidence type="ECO:0000256" key="2">
    <source>
        <dbReference type="ARBA" id="ARBA00023015"/>
    </source>
</evidence>
<gene>
    <name evidence="7" type="ORF">SAMN05444278_10151</name>
</gene>
<keyword evidence="4" id="KW-0804">Transcription</keyword>
<dbReference type="CDD" id="cd06171">
    <property type="entry name" value="Sigma70_r4"/>
    <property type="match status" value="1"/>
</dbReference>
<dbReference type="AlphaFoldDB" id="A0A1M4SAM3"/>
<evidence type="ECO:0000259" key="6">
    <source>
        <dbReference type="Pfam" id="PF08281"/>
    </source>
</evidence>
<keyword evidence="8" id="KW-1185">Reference proteome</keyword>
<dbReference type="Pfam" id="PF04542">
    <property type="entry name" value="Sigma70_r2"/>
    <property type="match status" value="1"/>
</dbReference>
<dbReference type="Proteomes" id="UP000184462">
    <property type="component" value="Unassembled WGS sequence"/>
</dbReference>
<dbReference type="OrthoDB" id="659855at2"/>
<dbReference type="GO" id="GO:0006352">
    <property type="term" value="P:DNA-templated transcription initiation"/>
    <property type="evidence" value="ECO:0007669"/>
    <property type="project" value="InterPro"/>
</dbReference>
<dbReference type="RefSeq" id="WP_073190356.1">
    <property type="nucleotide sequence ID" value="NZ_FQTW01000001.1"/>
</dbReference>
<feature type="domain" description="RNA polymerase sigma factor 70 region 4 type 2" evidence="6">
    <location>
        <begin position="113"/>
        <end position="164"/>
    </location>
</feature>
<dbReference type="SUPFAM" id="SSF88946">
    <property type="entry name" value="Sigma2 domain of RNA polymerase sigma factors"/>
    <property type="match status" value="1"/>
</dbReference>
<accession>A0A1M4SAM3</accession>
<dbReference type="STRING" id="1155689.SAMN05444278_10151"/>
<evidence type="ECO:0000256" key="1">
    <source>
        <dbReference type="ARBA" id="ARBA00010641"/>
    </source>
</evidence>
<dbReference type="InterPro" id="IPR007627">
    <property type="entry name" value="RNA_pol_sigma70_r2"/>
</dbReference>
<dbReference type="Gene3D" id="1.10.10.10">
    <property type="entry name" value="Winged helix-like DNA-binding domain superfamily/Winged helix DNA-binding domain"/>
    <property type="match status" value="1"/>
</dbReference>
<name>A0A1M4SAM3_9FLAO</name>
<dbReference type="GO" id="GO:0016987">
    <property type="term" value="F:sigma factor activity"/>
    <property type="evidence" value="ECO:0007669"/>
    <property type="project" value="UniProtKB-KW"/>
</dbReference>
<evidence type="ECO:0000313" key="7">
    <source>
        <dbReference type="EMBL" id="SHE29185.1"/>
    </source>
</evidence>